<proteinExistence type="predicted"/>
<evidence type="ECO:0000313" key="1">
    <source>
        <dbReference type="EMBL" id="EEF44225.1"/>
    </source>
</evidence>
<accession>B9RWH3</accession>
<dbReference type="EMBL" id="EQ973823">
    <property type="protein sequence ID" value="EEF44225.1"/>
    <property type="molecule type" value="Genomic_DNA"/>
</dbReference>
<dbReference type="Proteomes" id="UP000008311">
    <property type="component" value="Unassembled WGS sequence"/>
</dbReference>
<name>B9RWH3_RICCO</name>
<organism evidence="1 2">
    <name type="scientific">Ricinus communis</name>
    <name type="common">Castor bean</name>
    <dbReference type="NCBI Taxonomy" id="3988"/>
    <lineage>
        <taxon>Eukaryota</taxon>
        <taxon>Viridiplantae</taxon>
        <taxon>Streptophyta</taxon>
        <taxon>Embryophyta</taxon>
        <taxon>Tracheophyta</taxon>
        <taxon>Spermatophyta</taxon>
        <taxon>Magnoliopsida</taxon>
        <taxon>eudicotyledons</taxon>
        <taxon>Gunneridae</taxon>
        <taxon>Pentapetalae</taxon>
        <taxon>rosids</taxon>
        <taxon>fabids</taxon>
        <taxon>Malpighiales</taxon>
        <taxon>Euphorbiaceae</taxon>
        <taxon>Acalyphoideae</taxon>
        <taxon>Acalypheae</taxon>
        <taxon>Ricinus</taxon>
    </lineage>
</organism>
<dbReference type="AlphaFoldDB" id="B9RWH3"/>
<sequence length="60" mass="6943">MKGIIGHQTRRLGIPQPSITVPQLLFTPVDFSLRHCIPAICLSYEIYRFRIHLNLGMNYC</sequence>
<keyword evidence="2" id="KW-1185">Reference proteome</keyword>
<protein>
    <submittedName>
        <fullName evidence="1">Uncharacterized protein</fullName>
    </submittedName>
</protein>
<dbReference type="InParanoid" id="B9RWH3"/>
<gene>
    <name evidence="1" type="ORF">RCOM_1019490</name>
</gene>
<reference evidence="2" key="1">
    <citation type="journal article" date="2010" name="Nat. Biotechnol.">
        <title>Draft genome sequence of the oilseed species Ricinus communis.</title>
        <authorList>
            <person name="Chan A.P."/>
            <person name="Crabtree J."/>
            <person name="Zhao Q."/>
            <person name="Lorenzi H."/>
            <person name="Orvis J."/>
            <person name="Puiu D."/>
            <person name="Melake-Berhan A."/>
            <person name="Jones K.M."/>
            <person name="Redman J."/>
            <person name="Chen G."/>
            <person name="Cahoon E.B."/>
            <person name="Gedil M."/>
            <person name="Stanke M."/>
            <person name="Haas B.J."/>
            <person name="Wortman J.R."/>
            <person name="Fraser-Liggett C.M."/>
            <person name="Ravel J."/>
            <person name="Rabinowicz P.D."/>
        </authorList>
    </citation>
    <scope>NUCLEOTIDE SEQUENCE [LARGE SCALE GENOMIC DNA]</scope>
    <source>
        <strain evidence="2">cv. Hale</strain>
    </source>
</reference>
<evidence type="ECO:0000313" key="2">
    <source>
        <dbReference type="Proteomes" id="UP000008311"/>
    </source>
</evidence>